<keyword evidence="4" id="KW-0479">Metal-binding</keyword>
<feature type="region of interest" description="Disordered" evidence="5">
    <location>
        <begin position="492"/>
        <end position="541"/>
    </location>
</feature>
<protein>
    <recommendedName>
        <fullName evidence="6">C2H2-type domain-containing protein</fullName>
    </recommendedName>
</protein>
<feature type="region of interest" description="Disordered" evidence="5">
    <location>
        <begin position="1"/>
        <end position="130"/>
    </location>
</feature>
<evidence type="ECO:0000256" key="3">
    <source>
        <dbReference type="ARBA" id="ARBA00023242"/>
    </source>
</evidence>
<keyword evidence="3" id="KW-0539">Nucleus</keyword>
<evidence type="ECO:0000313" key="8">
    <source>
        <dbReference type="Proteomes" id="UP001642502"/>
    </source>
</evidence>
<dbReference type="InterPro" id="IPR021933">
    <property type="entry name" value="SERRATE/Ars2_N"/>
</dbReference>
<comment type="caution">
    <text evidence="7">The sequence shown here is derived from an EMBL/GenBank/DDBJ whole genome shotgun (WGS) entry which is preliminary data.</text>
</comment>
<dbReference type="EMBL" id="CAWUON010000061">
    <property type="protein sequence ID" value="CAK7270661.1"/>
    <property type="molecule type" value="Genomic_DNA"/>
</dbReference>
<feature type="compositionally biased region" description="Basic and acidic residues" evidence="5">
    <location>
        <begin position="183"/>
        <end position="192"/>
    </location>
</feature>
<evidence type="ECO:0000256" key="1">
    <source>
        <dbReference type="ARBA" id="ARBA00004123"/>
    </source>
</evidence>
<keyword evidence="8" id="KW-1185">Reference proteome</keyword>
<feature type="compositionally biased region" description="Gly residues" evidence="5">
    <location>
        <begin position="889"/>
        <end position="901"/>
    </location>
</feature>
<evidence type="ECO:0000313" key="7">
    <source>
        <dbReference type="EMBL" id="CAK7270661.1"/>
    </source>
</evidence>
<feature type="compositionally biased region" description="Acidic residues" evidence="5">
    <location>
        <begin position="637"/>
        <end position="646"/>
    </location>
</feature>
<dbReference type="Proteomes" id="UP001642502">
    <property type="component" value="Unassembled WGS sequence"/>
</dbReference>
<organism evidence="7 8">
    <name type="scientific">Sporothrix epigloea</name>
    <dbReference type="NCBI Taxonomy" id="1892477"/>
    <lineage>
        <taxon>Eukaryota</taxon>
        <taxon>Fungi</taxon>
        <taxon>Dikarya</taxon>
        <taxon>Ascomycota</taxon>
        <taxon>Pezizomycotina</taxon>
        <taxon>Sordariomycetes</taxon>
        <taxon>Sordariomycetidae</taxon>
        <taxon>Ophiostomatales</taxon>
        <taxon>Ophiostomataceae</taxon>
        <taxon>Sporothrix</taxon>
    </lineage>
</organism>
<feature type="region of interest" description="Disordered" evidence="5">
    <location>
        <begin position="371"/>
        <end position="391"/>
    </location>
</feature>
<dbReference type="PANTHER" id="PTHR13165">
    <property type="entry name" value="ARSENITE-RESISTANCE PROTEIN 2"/>
    <property type="match status" value="1"/>
</dbReference>
<dbReference type="InterPro" id="IPR007042">
    <property type="entry name" value="SERRATE/Ars2_C"/>
</dbReference>
<evidence type="ECO:0000259" key="6">
    <source>
        <dbReference type="PROSITE" id="PS50157"/>
    </source>
</evidence>
<gene>
    <name evidence="7" type="ORF">SEPCBS119000_004203</name>
</gene>
<feature type="compositionally biased region" description="Basic and acidic residues" evidence="5">
    <location>
        <begin position="50"/>
        <end position="65"/>
    </location>
</feature>
<dbReference type="Pfam" id="PF04959">
    <property type="entry name" value="ARS2"/>
    <property type="match status" value="1"/>
</dbReference>
<dbReference type="PANTHER" id="PTHR13165:SF0">
    <property type="entry name" value="SERRATE RNA EFFECTOR MOLECULE HOMOLOG"/>
    <property type="match status" value="1"/>
</dbReference>
<name>A0ABP0DUW2_9PEZI</name>
<feature type="compositionally biased region" description="Basic and acidic residues" evidence="5">
    <location>
        <begin position="75"/>
        <end position="85"/>
    </location>
</feature>
<dbReference type="PROSITE" id="PS50157">
    <property type="entry name" value="ZINC_FINGER_C2H2_2"/>
    <property type="match status" value="1"/>
</dbReference>
<dbReference type="InterPro" id="IPR025239">
    <property type="entry name" value="DUF4187"/>
</dbReference>
<dbReference type="Pfam" id="PF12066">
    <property type="entry name" value="SERRATE_Ars2_N"/>
    <property type="match status" value="1"/>
</dbReference>
<dbReference type="InterPro" id="IPR039727">
    <property type="entry name" value="SE/Ars2"/>
</dbReference>
<reference evidence="7 8" key="1">
    <citation type="submission" date="2024-01" db="EMBL/GenBank/DDBJ databases">
        <authorList>
            <person name="Allen C."/>
            <person name="Tagirdzhanova G."/>
        </authorList>
    </citation>
    <scope>NUCLEOTIDE SEQUENCE [LARGE SCALE GENOMIC DNA]</scope>
    <source>
        <strain evidence="7 8">CBS 119000</strain>
    </source>
</reference>
<proteinExistence type="inferred from homology"/>
<feature type="region of interest" description="Disordered" evidence="5">
    <location>
        <begin position="160"/>
        <end position="192"/>
    </location>
</feature>
<feature type="compositionally biased region" description="Basic and acidic residues" evidence="5">
    <location>
        <begin position="647"/>
        <end position="658"/>
    </location>
</feature>
<dbReference type="PROSITE" id="PS00028">
    <property type="entry name" value="ZINC_FINGER_C2H2_1"/>
    <property type="match status" value="1"/>
</dbReference>
<comment type="similarity">
    <text evidence="2">Belongs to the ARS2 family.</text>
</comment>
<feature type="compositionally biased region" description="Acidic residues" evidence="5">
    <location>
        <begin position="517"/>
        <end position="541"/>
    </location>
</feature>
<keyword evidence="4" id="KW-0863">Zinc-finger</keyword>
<dbReference type="InterPro" id="IPR013087">
    <property type="entry name" value="Znf_C2H2_type"/>
</dbReference>
<feature type="domain" description="C2H2-type" evidence="6">
    <location>
        <begin position="722"/>
        <end position="748"/>
    </location>
</feature>
<feature type="region of interest" description="Disordered" evidence="5">
    <location>
        <begin position="622"/>
        <end position="662"/>
    </location>
</feature>
<evidence type="ECO:0000256" key="2">
    <source>
        <dbReference type="ARBA" id="ARBA00005407"/>
    </source>
</evidence>
<evidence type="ECO:0000256" key="4">
    <source>
        <dbReference type="PROSITE-ProRule" id="PRU00042"/>
    </source>
</evidence>
<comment type="subcellular location">
    <subcellularLocation>
        <location evidence="1">Nucleus</location>
    </subcellularLocation>
</comment>
<feature type="compositionally biased region" description="Low complexity" evidence="5">
    <location>
        <begin position="101"/>
        <end position="116"/>
    </location>
</feature>
<dbReference type="SMART" id="SM01173">
    <property type="entry name" value="DUF4187"/>
    <property type="match status" value="1"/>
</dbReference>
<keyword evidence="4" id="KW-0862">Zinc</keyword>
<evidence type="ECO:0000256" key="5">
    <source>
        <dbReference type="SAM" id="MobiDB-lite"/>
    </source>
</evidence>
<dbReference type="Pfam" id="PF13821">
    <property type="entry name" value="DUF4187"/>
    <property type="match status" value="1"/>
</dbReference>
<sequence length="973" mass="108599">MDSYFRPEPVRSPPDRSWNNGRQDDREAFYRSRPPGQSERNGRRPARSRSPADRYDHRLRSRDDYSSSGGAGSSSRDRDRDDRRRIGSPPANIDRYVPGQPQSVLSAPSSSLSNLPMHPHPQPVRSHFTNPMPDPLKLPYQAGFSYFCEWWRANEKIKEENEAQRTGRRREPDRQPRGPTEIQEEREKDKGKLQAAYDAYKEEMQGKMSQNFVKQHKEEQWFVERYVPDVRNPIRQQLAELRKGFYAQWEQDLNAGLFDEFTLEGIPKSDPQAAAGSAERDANESAANDLLGVSDLVPAVAAADIHDDSLSAPTLLIKTISPTVSRQNLEDFCREHLGEGEGGFHWLSLSDPNPNKRYHRIGWIMLHPSTKEGSHVQDEDGNLDQETPTSKSFTEQAAEAINGKTVKDKIRGDFTCHVGVHAPPVNMRKKALWDLFSAPERIERDLHLIQSLVTKLEQDVDSDFNGVLRVEEKVDELRLTGRLQPAQAINIRSSAVQKPRSRKPRRVDRDVNLDFEVGGDDDMDEMDELDDGDGLEDGEDGELEDGIIMDEVDDEVLTSQKKQLDLLTEYLRRVFSFCFYCVFECDSVHELTRRCPGGHLRRPRSSLSSAALEVAHATVYDSPFPANRRDNQSVPLEAEDGELPDPDMDRAAGTDRKARNALPKSEQQLMRAFSWVRTFEEKIQQTLDPSTVDLRKFGGKPFEEAMEEELVKVVKKEDEHKYRCRLPECTKLFKEHHFWRKHVEKRHTEWYDKVKADIDMLNAYAADPSRITSPRSDANSNGHFGGGAGQTPVGTSRAFNPHNYNFGGSVGLPAIAGFPGAVGTLGHGNGNFNMFNPIAMQVPGSWQYPVGGSLAGPGPVRRAGVQRSSNSRLSPYDRRPMRWNPDVGITGGPPMNGGSGGRNSRNGGNIGSLSTGPAGFPAAGSQAALAVRWGDGAGGGAAVGPREAIQGRTIRSYDDLDQIGNGAGGELNY</sequence>
<feature type="compositionally biased region" description="Basic and acidic residues" evidence="5">
    <location>
        <begin position="160"/>
        <end position="176"/>
    </location>
</feature>
<feature type="region of interest" description="Disordered" evidence="5">
    <location>
        <begin position="857"/>
        <end position="917"/>
    </location>
</feature>
<accession>A0ABP0DUW2</accession>